<dbReference type="Pfam" id="PF03088">
    <property type="entry name" value="Str_synth"/>
    <property type="match status" value="1"/>
</dbReference>
<comment type="caution">
    <text evidence="8">The sequence shown here is derived from an EMBL/GenBank/DDBJ whole genome shotgun (WGS) entry which is preliminary data.</text>
</comment>
<dbReference type="InterPro" id="IPR018119">
    <property type="entry name" value="Strictosidine_synth_cons-reg"/>
</dbReference>
<keyword evidence="3" id="KW-0926">Vacuole</keyword>
<dbReference type="Proteomes" id="UP000091857">
    <property type="component" value="Chromosome 8"/>
</dbReference>
<dbReference type="InterPro" id="IPR011042">
    <property type="entry name" value="6-blade_b-propeller_TolB-like"/>
</dbReference>
<dbReference type="STRING" id="3983.A0A2C9VDP4"/>
<evidence type="ECO:0000256" key="1">
    <source>
        <dbReference type="ARBA" id="ARBA00004116"/>
    </source>
</evidence>
<name>A0A2C9VDP4_MANES</name>
<evidence type="ECO:0000313" key="8">
    <source>
        <dbReference type="EMBL" id="OAY43270.1"/>
    </source>
</evidence>
<dbReference type="EMBL" id="CM004394">
    <property type="protein sequence ID" value="OAY43270.1"/>
    <property type="molecule type" value="Genomic_DNA"/>
</dbReference>
<dbReference type="PANTHER" id="PTHR10426">
    <property type="entry name" value="STRICTOSIDINE SYNTHASE-RELATED"/>
    <property type="match status" value="1"/>
</dbReference>
<comment type="subcellular location">
    <subcellularLocation>
        <location evidence="1">Vacuole</location>
    </subcellularLocation>
</comment>
<dbReference type="OrthoDB" id="5307922at2759"/>
<protein>
    <recommendedName>
        <fullName evidence="7">Strictosidine synthase conserved region domain-containing protein</fullName>
    </recommendedName>
</protein>
<dbReference type="SUPFAM" id="SSF63829">
    <property type="entry name" value="Calcium-dependent phosphotriesterase"/>
    <property type="match status" value="1"/>
</dbReference>
<keyword evidence="5" id="KW-0325">Glycoprotein</keyword>
<keyword evidence="6" id="KW-0472">Membrane</keyword>
<evidence type="ECO:0000259" key="7">
    <source>
        <dbReference type="Pfam" id="PF03088"/>
    </source>
</evidence>
<keyword evidence="9" id="KW-1185">Reference proteome</keyword>
<accession>A0A2C9VDP4</accession>
<evidence type="ECO:0000256" key="2">
    <source>
        <dbReference type="ARBA" id="ARBA00009191"/>
    </source>
</evidence>
<evidence type="ECO:0000313" key="9">
    <source>
        <dbReference type="Proteomes" id="UP000091857"/>
    </source>
</evidence>
<evidence type="ECO:0000256" key="5">
    <source>
        <dbReference type="ARBA" id="ARBA00023180"/>
    </source>
</evidence>
<organism evidence="8 9">
    <name type="scientific">Manihot esculenta</name>
    <name type="common">Cassava</name>
    <name type="synonym">Jatropha manihot</name>
    <dbReference type="NCBI Taxonomy" id="3983"/>
    <lineage>
        <taxon>Eukaryota</taxon>
        <taxon>Viridiplantae</taxon>
        <taxon>Streptophyta</taxon>
        <taxon>Embryophyta</taxon>
        <taxon>Tracheophyta</taxon>
        <taxon>Spermatophyta</taxon>
        <taxon>Magnoliopsida</taxon>
        <taxon>eudicotyledons</taxon>
        <taxon>Gunneridae</taxon>
        <taxon>Pentapetalae</taxon>
        <taxon>rosids</taxon>
        <taxon>fabids</taxon>
        <taxon>Malpighiales</taxon>
        <taxon>Euphorbiaceae</taxon>
        <taxon>Crotonoideae</taxon>
        <taxon>Manihoteae</taxon>
        <taxon>Manihot</taxon>
    </lineage>
</organism>
<comment type="similarity">
    <text evidence="2">Belongs to the strictosidine synthase family.</text>
</comment>
<dbReference type="PANTHER" id="PTHR10426:SF79">
    <property type="entry name" value="PROTEIN STRICTOSIDINE SYNTHASE-LIKE 2"/>
    <property type="match status" value="1"/>
</dbReference>
<evidence type="ECO:0000256" key="6">
    <source>
        <dbReference type="SAM" id="Phobius"/>
    </source>
</evidence>
<feature type="transmembrane region" description="Helical" evidence="6">
    <location>
        <begin position="6"/>
        <end position="27"/>
    </location>
</feature>
<dbReference type="FunFam" id="2.120.10.30:FF:000032">
    <property type="entry name" value="Protein STRICTOSIDINE SYNTHASE-LIKE 13"/>
    <property type="match status" value="1"/>
</dbReference>
<keyword evidence="6" id="KW-1133">Transmembrane helix</keyword>
<keyword evidence="4" id="KW-0732">Signal</keyword>
<gene>
    <name evidence="8" type="ORF">MANES_08G055900v8</name>
</gene>
<dbReference type="Gramene" id="Manes.08G055900.1.v8.1">
    <property type="protein sequence ID" value="Manes.08G055900.1.v8.1.CDS"/>
    <property type="gene ID" value="Manes.08G055900.v8.1"/>
</dbReference>
<dbReference type="GO" id="GO:0016787">
    <property type="term" value="F:hydrolase activity"/>
    <property type="evidence" value="ECO:0000318"/>
    <property type="project" value="GO_Central"/>
</dbReference>
<reference evidence="9" key="1">
    <citation type="journal article" date="2016" name="Nat. Biotechnol.">
        <title>Sequencing wild and cultivated cassava and related species reveals extensive interspecific hybridization and genetic diversity.</title>
        <authorList>
            <person name="Bredeson J.V."/>
            <person name="Lyons J.B."/>
            <person name="Prochnik S.E."/>
            <person name="Wu G.A."/>
            <person name="Ha C.M."/>
            <person name="Edsinger-Gonzales E."/>
            <person name="Grimwood J."/>
            <person name="Schmutz J."/>
            <person name="Rabbi I.Y."/>
            <person name="Egesi C."/>
            <person name="Nauluvula P."/>
            <person name="Lebot V."/>
            <person name="Ndunguru J."/>
            <person name="Mkamilo G."/>
            <person name="Bart R.S."/>
            <person name="Setter T.L."/>
            <person name="Gleadow R.M."/>
            <person name="Kulakow P."/>
            <person name="Ferguson M.E."/>
            <person name="Rounsley S."/>
            <person name="Rokhsar D.S."/>
        </authorList>
    </citation>
    <scope>NUCLEOTIDE SEQUENCE [LARGE SCALE GENOMIC DNA]</scope>
    <source>
        <strain evidence="9">cv. AM560-2</strain>
    </source>
</reference>
<proteinExistence type="inferred from homology"/>
<sequence>MRPKLIFTLSITTLPVILSIFAILSFFSYESHWEGKGEVIPIMGGGGIGAESFAFDPQGGGPYTGVSDGRIIKWVEKERRWIDFAFISPPREDCKGPQDHDPTEHICGRPLGLDFDETNGNLYIADAYMGLLMVGPQGGLATSIATHLQGIPFTFTNALDIDQSSGLIYFTDSSSQYPRRNHISVILSGDKSGKLMKYNPKSKQVTMLLGNLSFPNGIALSQDGNSMLLAETTNCRILKYWLTTSKSGNLEVFAQLPGFPDNIKRSPRGGYWVGVHSKRDRVLKWIVSHPWIGKFLLKLPFDVMKVHSFLGKFRGSGLALRLSEDGEVLEMRDGRDYKFKSISEVMEKDGELWIGSINLPFVGRFMI</sequence>
<dbReference type="Gene3D" id="2.120.10.30">
    <property type="entry name" value="TolB, C-terminal domain"/>
    <property type="match status" value="1"/>
</dbReference>
<dbReference type="AlphaFoldDB" id="A0A2C9VDP4"/>
<feature type="domain" description="Strictosidine synthase conserved region" evidence="7">
    <location>
        <begin position="157"/>
        <end position="243"/>
    </location>
</feature>
<keyword evidence="6" id="KW-0812">Transmembrane</keyword>
<evidence type="ECO:0000256" key="3">
    <source>
        <dbReference type="ARBA" id="ARBA00022554"/>
    </source>
</evidence>
<dbReference type="GO" id="GO:0005773">
    <property type="term" value="C:vacuole"/>
    <property type="evidence" value="ECO:0007669"/>
    <property type="project" value="UniProtKB-SubCell"/>
</dbReference>
<evidence type="ECO:0000256" key="4">
    <source>
        <dbReference type="ARBA" id="ARBA00022729"/>
    </source>
</evidence>